<evidence type="ECO:0000256" key="8">
    <source>
        <dbReference type="ARBA" id="ARBA00023134"/>
    </source>
</evidence>
<feature type="binding site" evidence="11">
    <location>
        <position position="130"/>
    </location>
    <ligand>
        <name>GTP</name>
        <dbReference type="ChEBI" id="CHEBI:37565"/>
    </ligand>
</feature>
<feature type="binding site" evidence="11">
    <location>
        <position position="83"/>
    </location>
    <ligand>
        <name>Zn(2+)</name>
        <dbReference type="ChEBI" id="CHEBI:29105"/>
        <note>catalytic</note>
    </ligand>
</feature>
<dbReference type="NCBIfam" id="TIGR00505">
    <property type="entry name" value="ribA"/>
    <property type="match status" value="1"/>
</dbReference>
<comment type="cofactor">
    <cofactor evidence="11">
        <name>Zn(2+)</name>
        <dbReference type="ChEBI" id="CHEBI:29105"/>
    </cofactor>
    <text evidence="11">Binds 1 zinc ion per subunit.</text>
</comment>
<sequence length="228" mass="24580">MYVPTTAIRPQLDIRAQAPVPTKHGVFQMLVFHWGGTTSSEQGLSPDHVALIMGDVRGKSDVTLRVHSECLTSEVFGSLKCDCREQLEAAQAEIGRRGLGVVLYLRQEGRGIGLANKIRAYQLQAFGHDTVDANRILGLPDDARGYEPAAAMIDHLGIESIRLLTNNPDKVDALRALGVRISSRSPAIVAANPFSAPYLEAKRLRMGHALPSLRDGAPGEHAAASDAE</sequence>
<keyword evidence="4 11" id="KW-0479">Metal-binding</keyword>
<evidence type="ECO:0000259" key="12">
    <source>
        <dbReference type="Pfam" id="PF00925"/>
    </source>
</evidence>
<dbReference type="GO" id="GO:0005829">
    <property type="term" value="C:cytosol"/>
    <property type="evidence" value="ECO:0007669"/>
    <property type="project" value="TreeGrafter"/>
</dbReference>
<dbReference type="HAMAP" id="MF_00179">
    <property type="entry name" value="RibA"/>
    <property type="match status" value="1"/>
</dbReference>
<feature type="binding site" evidence="11">
    <location>
        <begin position="65"/>
        <end position="69"/>
    </location>
    <ligand>
        <name>GTP</name>
        <dbReference type="ChEBI" id="CHEBI:37565"/>
    </ligand>
</feature>
<evidence type="ECO:0000256" key="7">
    <source>
        <dbReference type="ARBA" id="ARBA00022833"/>
    </source>
</evidence>
<evidence type="ECO:0000256" key="6">
    <source>
        <dbReference type="ARBA" id="ARBA00022801"/>
    </source>
</evidence>
<evidence type="ECO:0000256" key="2">
    <source>
        <dbReference type="ARBA" id="ARBA00005520"/>
    </source>
</evidence>
<dbReference type="InterPro" id="IPR036144">
    <property type="entry name" value="RibA-like_sf"/>
</dbReference>
<name>A0A150RCY0_SORCE</name>
<feature type="binding site" evidence="11">
    <location>
        <position position="70"/>
    </location>
    <ligand>
        <name>Zn(2+)</name>
        <dbReference type="ChEBI" id="CHEBI:29105"/>
        <note>catalytic</note>
    </ligand>
</feature>
<keyword evidence="6 11" id="KW-0378">Hydrolase</keyword>
<evidence type="ECO:0000256" key="10">
    <source>
        <dbReference type="ARBA" id="ARBA00049295"/>
    </source>
</evidence>
<dbReference type="GO" id="GO:0008686">
    <property type="term" value="F:3,4-dihydroxy-2-butanone-4-phosphate synthase activity"/>
    <property type="evidence" value="ECO:0007669"/>
    <property type="project" value="TreeGrafter"/>
</dbReference>
<feature type="binding site" evidence="11">
    <location>
        <position position="165"/>
    </location>
    <ligand>
        <name>GTP</name>
        <dbReference type="ChEBI" id="CHEBI:37565"/>
    </ligand>
</feature>
<comment type="pathway">
    <text evidence="1 11">Cofactor biosynthesis; riboflavin biosynthesis; 5-amino-6-(D-ribitylamino)uracil from GTP: step 1/4.</text>
</comment>
<comment type="catalytic activity">
    <reaction evidence="10 11">
        <text>GTP + 4 H2O = 2,5-diamino-6-hydroxy-4-(5-phosphoribosylamino)-pyrimidine + formate + 2 phosphate + 3 H(+)</text>
        <dbReference type="Rhea" id="RHEA:23704"/>
        <dbReference type="ChEBI" id="CHEBI:15377"/>
        <dbReference type="ChEBI" id="CHEBI:15378"/>
        <dbReference type="ChEBI" id="CHEBI:15740"/>
        <dbReference type="ChEBI" id="CHEBI:37565"/>
        <dbReference type="ChEBI" id="CHEBI:43474"/>
        <dbReference type="ChEBI" id="CHEBI:58614"/>
        <dbReference type="EC" id="3.5.4.25"/>
    </reaction>
</comment>
<dbReference type="InterPro" id="IPR000926">
    <property type="entry name" value="RibA"/>
</dbReference>
<dbReference type="GO" id="GO:0005525">
    <property type="term" value="F:GTP binding"/>
    <property type="evidence" value="ECO:0007669"/>
    <property type="project" value="UniProtKB-KW"/>
</dbReference>
<feature type="domain" description="GTP cyclohydrolase II" evidence="12">
    <location>
        <begin position="16"/>
        <end position="185"/>
    </location>
</feature>
<keyword evidence="3 11" id="KW-0686">Riboflavin biosynthesis</keyword>
<keyword evidence="8 11" id="KW-0342">GTP-binding</keyword>
<gene>
    <name evidence="11" type="primary">ribA</name>
    <name evidence="13" type="ORF">BE17_07340</name>
</gene>
<evidence type="ECO:0000256" key="9">
    <source>
        <dbReference type="ARBA" id="ARBA00043932"/>
    </source>
</evidence>
<dbReference type="PANTHER" id="PTHR21327">
    <property type="entry name" value="GTP CYCLOHYDROLASE II-RELATED"/>
    <property type="match status" value="1"/>
</dbReference>
<dbReference type="GO" id="GO:0008270">
    <property type="term" value="F:zinc ion binding"/>
    <property type="evidence" value="ECO:0007669"/>
    <property type="project" value="UniProtKB-UniRule"/>
</dbReference>
<dbReference type="UniPathway" id="UPA00275">
    <property type="reaction ID" value="UER00400"/>
</dbReference>
<dbReference type="Proteomes" id="UP000075635">
    <property type="component" value="Unassembled WGS sequence"/>
</dbReference>
<dbReference type="Pfam" id="PF00925">
    <property type="entry name" value="GTP_cyclohydro2"/>
    <property type="match status" value="1"/>
</dbReference>
<feature type="binding site" evidence="11">
    <location>
        <position position="170"/>
    </location>
    <ligand>
        <name>GTP</name>
        <dbReference type="ChEBI" id="CHEBI:37565"/>
    </ligand>
</feature>
<dbReference type="FunFam" id="3.40.50.10990:FF:000001">
    <property type="entry name" value="Riboflavin biosynthesis protein RibBA"/>
    <property type="match status" value="1"/>
</dbReference>
<comment type="similarity">
    <text evidence="11">Belongs to the GTP cyclohydrolase II family.</text>
</comment>
<dbReference type="EC" id="3.5.4.25" evidence="11"/>
<dbReference type="GO" id="GO:0009231">
    <property type="term" value="P:riboflavin biosynthetic process"/>
    <property type="evidence" value="ECO:0007669"/>
    <property type="project" value="UniProtKB-UniRule"/>
</dbReference>
<evidence type="ECO:0000256" key="5">
    <source>
        <dbReference type="ARBA" id="ARBA00022741"/>
    </source>
</evidence>
<evidence type="ECO:0000256" key="11">
    <source>
        <dbReference type="HAMAP-Rule" id="MF_00179"/>
    </source>
</evidence>
<evidence type="ECO:0000313" key="14">
    <source>
        <dbReference type="Proteomes" id="UP000075635"/>
    </source>
</evidence>
<comment type="caution">
    <text evidence="13">The sequence shown here is derived from an EMBL/GenBank/DDBJ whole genome shotgun (WGS) entry which is preliminary data.</text>
</comment>
<evidence type="ECO:0000256" key="3">
    <source>
        <dbReference type="ARBA" id="ARBA00022619"/>
    </source>
</evidence>
<evidence type="ECO:0000256" key="4">
    <source>
        <dbReference type="ARBA" id="ARBA00022723"/>
    </source>
</evidence>
<dbReference type="InterPro" id="IPR032677">
    <property type="entry name" value="GTP_cyclohydro_II"/>
</dbReference>
<comment type="function">
    <text evidence="9 11">Catalyzes the conversion of GTP to 2,5-diamino-6-ribosylamino-4(3H)-pyrimidinone 5'-phosphate (DARP), formate and pyrophosphate.</text>
</comment>
<proteinExistence type="inferred from homology"/>
<feature type="binding site" evidence="11">
    <location>
        <position position="86"/>
    </location>
    <ligand>
        <name>GTP</name>
        <dbReference type="ChEBI" id="CHEBI:37565"/>
    </ligand>
</feature>
<feature type="active site" description="Nucleophile" evidence="11">
    <location>
        <position position="144"/>
    </location>
</feature>
<keyword evidence="5 11" id="KW-0547">Nucleotide-binding</keyword>
<evidence type="ECO:0000256" key="1">
    <source>
        <dbReference type="ARBA" id="ARBA00004853"/>
    </source>
</evidence>
<dbReference type="Gene3D" id="3.40.50.10990">
    <property type="entry name" value="GTP cyclohydrolase II"/>
    <property type="match status" value="1"/>
</dbReference>
<dbReference type="SUPFAM" id="SSF142695">
    <property type="entry name" value="RibA-like"/>
    <property type="match status" value="1"/>
</dbReference>
<feature type="active site" description="Proton acceptor" evidence="11">
    <location>
        <position position="142"/>
    </location>
</feature>
<dbReference type="CDD" id="cd00641">
    <property type="entry name" value="GTP_cyclohydro2"/>
    <property type="match status" value="1"/>
</dbReference>
<dbReference type="EMBL" id="JEMB01002857">
    <property type="protein sequence ID" value="KYF77796.1"/>
    <property type="molecule type" value="Genomic_DNA"/>
</dbReference>
<evidence type="ECO:0000313" key="13">
    <source>
        <dbReference type="EMBL" id="KYF77796.1"/>
    </source>
</evidence>
<dbReference type="AlphaFoldDB" id="A0A150RCY0"/>
<dbReference type="PANTHER" id="PTHR21327:SF47">
    <property type="entry name" value="GTP CYCLOHYDROLASE II DOMAIN-CONTAINING PROTEIN"/>
    <property type="match status" value="1"/>
</dbReference>
<keyword evidence="7 11" id="KW-0862">Zinc</keyword>
<organism evidence="13 14">
    <name type="scientific">Sorangium cellulosum</name>
    <name type="common">Polyangium cellulosum</name>
    <dbReference type="NCBI Taxonomy" id="56"/>
    <lineage>
        <taxon>Bacteria</taxon>
        <taxon>Pseudomonadati</taxon>
        <taxon>Myxococcota</taxon>
        <taxon>Polyangia</taxon>
        <taxon>Polyangiales</taxon>
        <taxon>Polyangiaceae</taxon>
        <taxon>Sorangium</taxon>
    </lineage>
</organism>
<protein>
    <recommendedName>
        <fullName evidence="11">GTP cyclohydrolase-2</fullName>
        <ecNumber evidence="11">3.5.4.25</ecNumber>
    </recommendedName>
    <alternativeName>
        <fullName evidence="11">GTP cyclohydrolase II</fullName>
    </alternativeName>
</protein>
<feature type="binding site" evidence="11">
    <location>
        <position position="81"/>
    </location>
    <ligand>
        <name>Zn(2+)</name>
        <dbReference type="ChEBI" id="CHEBI:29105"/>
        <note>catalytic</note>
    </ligand>
</feature>
<feature type="binding site" evidence="11">
    <location>
        <begin position="108"/>
        <end position="110"/>
    </location>
    <ligand>
        <name>GTP</name>
        <dbReference type="ChEBI" id="CHEBI:37565"/>
    </ligand>
</feature>
<accession>A0A150RCY0</accession>
<dbReference type="NCBIfam" id="NF001591">
    <property type="entry name" value="PRK00393.1"/>
    <property type="match status" value="1"/>
</dbReference>
<reference evidence="13 14" key="1">
    <citation type="submission" date="2014-02" db="EMBL/GenBank/DDBJ databases">
        <title>The small core and large imbalanced accessory genome model reveals a collaborative survival strategy of Sorangium cellulosum strains in nature.</title>
        <authorList>
            <person name="Han K."/>
            <person name="Peng R."/>
            <person name="Blom J."/>
            <person name="Li Y.-Z."/>
        </authorList>
    </citation>
    <scope>NUCLEOTIDE SEQUENCE [LARGE SCALE GENOMIC DNA]</scope>
    <source>
        <strain evidence="13 14">So0011-07</strain>
    </source>
</reference>
<comment type="similarity">
    <text evidence="2">In the N-terminal section; belongs to the DHBP synthase family.</text>
</comment>
<dbReference type="GO" id="GO:0003935">
    <property type="term" value="F:GTP cyclohydrolase II activity"/>
    <property type="evidence" value="ECO:0007669"/>
    <property type="project" value="UniProtKB-UniRule"/>
</dbReference>